<dbReference type="AlphaFoldDB" id="A0A0B5AQF7"/>
<reference evidence="3 4" key="1">
    <citation type="submission" date="2014-08" db="EMBL/GenBank/DDBJ databases">
        <title>Complete genome of a marine bacteria Jeotgalibacillus malaysiensis.</title>
        <authorList>
            <person name="Yaakop A.S."/>
            <person name="Chan K.-G."/>
            <person name="Goh K.M."/>
        </authorList>
    </citation>
    <scope>NUCLEOTIDE SEQUENCE [LARGE SCALE GENOMIC DNA]</scope>
    <source>
        <strain evidence="3 4">D5</strain>
    </source>
</reference>
<dbReference type="HOGENOM" id="CLU_151134_0_1_9"/>
<evidence type="ECO:0000313" key="3">
    <source>
        <dbReference type="EMBL" id="AJD92311.1"/>
    </source>
</evidence>
<evidence type="ECO:0000256" key="1">
    <source>
        <dbReference type="SAM" id="MobiDB-lite"/>
    </source>
</evidence>
<evidence type="ECO:0008006" key="5">
    <source>
        <dbReference type="Google" id="ProtNLM"/>
    </source>
</evidence>
<keyword evidence="2" id="KW-0472">Membrane</keyword>
<feature type="transmembrane region" description="Helical" evidence="2">
    <location>
        <begin position="32"/>
        <end position="58"/>
    </location>
</feature>
<proteinExistence type="predicted"/>
<dbReference type="EMBL" id="CP009416">
    <property type="protein sequence ID" value="AJD92311.1"/>
    <property type="molecule type" value="Genomic_DNA"/>
</dbReference>
<keyword evidence="4" id="KW-1185">Reference proteome</keyword>
<accession>A0A0B5AQF7</accession>
<evidence type="ECO:0000313" key="4">
    <source>
        <dbReference type="Proteomes" id="UP000031449"/>
    </source>
</evidence>
<dbReference type="STRING" id="1508404.JMA_29940"/>
<name>A0A0B5AQF7_9BACL</name>
<feature type="region of interest" description="Disordered" evidence="1">
    <location>
        <begin position="1"/>
        <end position="23"/>
    </location>
</feature>
<protein>
    <recommendedName>
        <fullName evidence="5">DNA-directed RNA polymerase subunit beta</fullName>
    </recommendedName>
</protein>
<dbReference type="Proteomes" id="UP000031449">
    <property type="component" value="Chromosome"/>
</dbReference>
<feature type="compositionally biased region" description="Basic and acidic residues" evidence="1">
    <location>
        <begin position="1"/>
        <end position="21"/>
    </location>
</feature>
<dbReference type="KEGG" id="jeo:JMA_29940"/>
<dbReference type="Pfam" id="PF11772">
    <property type="entry name" value="EpuA"/>
    <property type="match status" value="1"/>
</dbReference>
<sequence length="84" mass="9231">MSETRAEQKQKSASEKKESKSPKWVQVRLFPILIRVLLVILLAGLSLVVGLMVGYGVIGDGSPADALKPETWTHILDLVTQDTE</sequence>
<dbReference type="BioCyc" id="JESP1508404:G14D9-12275-MONOMER"/>
<keyword evidence="2" id="KW-1133">Transmembrane helix</keyword>
<gene>
    <name evidence="3" type="ORF">JMA_29940</name>
</gene>
<keyword evidence="2" id="KW-0812">Transmembrane</keyword>
<dbReference type="InterPro" id="IPR024596">
    <property type="entry name" value="RNApol_su_b/EpuA"/>
</dbReference>
<evidence type="ECO:0000256" key="2">
    <source>
        <dbReference type="SAM" id="Phobius"/>
    </source>
</evidence>
<organism evidence="3 4">
    <name type="scientific">Jeotgalibacillus malaysiensis</name>
    <dbReference type="NCBI Taxonomy" id="1508404"/>
    <lineage>
        <taxon>Bacteria</taxon>
        <taxon>Bacillati</taxon>
        <taxon>Bacillota</taxon>
        <taxon>Bacilli</taxon>
        <taxon>Bacillales</taxon>
        <taxon>Caryophanaceae</taxon>
        <taxon>Jeotgalibacillus</taxon>
    </lineage>
</organism>